<evidence type="ECO:0000313" key="1">
    <source>
        <dbReference type="EMBL" id="KAK5611135.1"/>
    </source>
</evidence>
<keyword evidence="2" id="KW-1185">Reference proteome</keyword>
<dbReference type="Proteomes" id="UP001311232">
    <property type="component" value="Unassembled WGS sequence"/>
</dbReference>
<comment type="caution">
    <text evidence="1">The sequence shown here is derived from an EMBL/GenBank/DDBJ whole genome shotgun (WGS) entry which is preliminary data.</text>
</comment>
<reference evidence="1 2" key="1">
    <citation type="submission" date="2021-06" db="EMBL/GenBank/DDBJ databases">
        <authorList>
            <person name="Palmer J.M."/>
        </authorList>
    </citation>
    <scope>NUCLEOTIDE SEQUENCE [LARGE SCALE GENOMIC DNA]</scope>
    <source>
        <strain evidence="1 2">MEX-2019</strain>
        <tissue evidence="1">Muscle</tissue>
    </source>
</reference>
<dbReference type="EMBL" id="JAHHUM010001500">
    <property type="protein sequence ID" value="KAK5611135.1"/>
    <property type="molecule type" value="Genomic_DNA"/>
</dbReference>
<sequence length="82" mass="9225">MEHTKGSKEMLGPQLWVQHDGPVYRSKLCSREFPAETLSLQRQVEQFSRSEGQRDRITVVTAVTRSLAGPTERAAPRHSYGG</sequence>
<protein>
    <submittedName>
        <fullName evidence="1">Uncharacterized protein</fullName>
    </submittedName>
</protein>
<proteinExistence type="predicted"/>
<dbReference type="AlphaFoldDB" id="A0AAV9RQ69"/>
<accession>A0AAV9RQ69</accession>
<name>A0AAV9RQ69_9TELE</name>
<organism evidence="1 2">
    <name type="scientific">Crenichthys baileyi</name>
    <name type="common">White River springfish</name>
    <dbReference type="NCBI Taxonomy" id="28760"/>
    <lineage>
        <taxon>Eukaryota</taxon>
        <taxon>Metazoa</taxon>
        <taxon>Chordata</taxon>
        <taxon>Craniata</taxon>
        <taxon>Vertebrata</taxon>
        <taxon>Euteleostomi</taxon>
        <taxon>Actinopterygii</taxon>
        <taxon>Neopterygii</taxon>
        <taxon>Teleostei</taxon>
        <taxon>Neoteleostei</taxon>
        <taxon>Acanthomorphata</taxon>
        <taxon>Ovalentaria</taxon>
        <taxon>Atherinomorphae</taxon>
        <taxon>Cyprinodontiformes</taxon>
        <taxon>Goodeidae</taxon>
        <taxon>Crenichthys</taxon>
    </lineage>
</organism>
<evidence type="ECO:0000313" key="2">
    <source>
        <dbReference type="Proteomes" id="UP001311232"/>
    </source>
</evidence>
<gene>
    <name evidence="1" type="ORF">CRENBAI_021441</name>
</gene>